<dbReference type="Pfam" id="PF17769">
    <property type="entry name" value="PurK_C"/>
    <property type="match status" value="1"/>
</dbReference>
<dbReference type="RefSeq" id="XP_048325108.1">
    <property type="nucleotide sequence ID" value="XM_048469151.2"/>
</dbReference>
<evidence type="ECO:0000256" key="6">
    <source>
        <dbReference type="PROSITE-ProRule" id="PRU00409"/>
    </source>
</evidence>
<keyword evidence="3 6" id="KW-0547">Nucleotide-binding</keyword>
<dbReference type="SMART" id="SM01001">
    <property type="entry name" value="AIRC"/>
    <property type="match status" value="1"/>
</dbReference>
<evidence type="ECO:0000256" key="5">
    <source>
        <dbReference type="ARBA" id="ARBA00022840"/>
    </source>
</evidence>
<dbReference type="Pfam" id="PF00731">
    <property type="entry name" value="AIRC"/>
    <property type="match status" value="1"/>
</dbReference>
<evidence type="ECO:0000313" key="8">
    <source>
        <dbReference type="Proteomes" id="UP001652623"/>
    </source>
</evidence>
<dbReference type="InterPro" id="IPR013815">
    <property type="entry name" value="ATP_grasp_subdomain_1"/>
</dbReference>
<dbReference type="InterPro" id="IPR040686">
    <property type="entry name" value="PurK_C"/>
</dbReference>
<evidence type="ECO:0000259" key="7">
    <source>
        <dbReference type="PROSITE" id="PS50975"/>
    </source>
</evidence>
<dbReference type="Gene3D" id="3.30.1490.20">
    <property type="entry name" value="ATP-grasp fold, A domain"/>
    <property type="match status" value="1"/>
</dbReference>
<evidence type="ECO:0000256" key="2">
    <source>
        <dbReference type="ARBA" id="ARBA00012329"/>
    </source>
</evidence>
<dbReference type="InterPro" id="IPR003135">
    <property type="entry name" value="ATP-grasp_carboxylate-amine"/>
</dbReference>
<protein>
    <recommendedName>
        <fullName evidence="2">phosphoribosylaminoimidazole carboxylase</fullName>
        <ecNumber evidence="2">4.1.1.21</ecNumber>
    </recommendedName>
</protein>
<name>A0ABM3IBM5_ZIZJJ</name>
<dbReference type="Gene3D" id="3.30.470.20">
    <property type="entry name" value="ATP-grasp fold, B domain"/>
    <property type="match status" value="1"/>
</dbReference>
<dbReference type="Pfam" id="PF02222">
    <property type="entry name" value="ATP-grasp"/>
    <property type="match status" value="1"/>
</dbReference>
<organism evidence="8 9">
    <name type="scientific">Ziziphus jujuba</name>
    <name type="common">Chinese jujube</name>
    <name type="synonym">Ziziphus sativa</name>
    <dbReference type="NCBI Taxonomy" id="326968"/>
    <lineage>
        <taxon>Eukaryota</taxon>
        <taxon>Viridiplantae</taxon>
        <taxon>Streptophyta</taxon>
        <taxon>Embryophyta</taxon>
        <taxon>Tracheophyta</taxon>
        <taxon>Spermatophyta</taxon>
        <taxon>Magnoliopsida</taxon>
        <taxon>eudicotyledons</taxon>
        <taxon>Gunneridae</taxon>
        <taxon>Pentapetalae</taxon>
        <taxon>rosids</taxon>
        <taxon>fabids</taxon>
        <taxon>Rosales</taxon>
        <taxon>Rhamnaceae</taxon>
        <taxon>Paliureae</taxon>
        <taxon>Ziziphus</taxon>
    </lineage>
</organism>
<keyword evidence="4" id="KW-0658">Purine biosynthesis</keyword>
<dbReference type="HAMAP" id="MF_01929">
    <property type="entry name" value="PurE_classI"/>
    <property type="match status" value="1"/>
</dbReference>
<dbReference type="SUPFAM" id="SSF56059">
    <property type="entry name" value="Glutathione synthetase ATP-binding domain-like"/>
    <property type="match status" value="1"/>
</dbReference>
<dbReference type="PANTHER" id="PTHR11609:SF5">
    <property type="entry name" value="PHOSPHORIBOSYLAMINOIMIDAZOLE CARBOXYLASE"/>
    <property type="match status" value="1"/>
</dbReference>
<evidence type="ECO:0000313" key="9">
    <source>
        <dbReference type="RefSeq" id="XP_048325108.1"/>
    </source>
</evidence>
<dbReference type="SUPFAM" id="SSF52255">
    <property type="entry name" value="N5-CAIR mutase (phosphoribosylaminoimidazole carboxylase, PurE)"/>
    <property type="match status" value="1"/>
</dbReference>
<gene>
    <name evidence="9" type="primary">LOC107412170</name>
</gene>
<dbReference type="EC" id="4.1.1.21" evidence="2"/>
<dbReference type="InterPro" id="IPR000031">
    <property type="entry name" value="PurE_dom"/>
</dbReference>
<comment type="pathway">
    <text evidence="1">Purine metabolism; IMP biosynthesis via de novo pathway; 5-amino-1-(5-phospho-D-ribosyl)imidazole-4-carboxylate from 5-amino-1-(5-phospho-D-ribosyl)imidazole (carboxylase route): step 1/1.</text>
</comment>
<dbReference type="NCBIfam" id="TIGR01162">
    <property type="entry name" value="purE"/>
    <property type="match status" value="1"/>
</dbReference>
<dbReference type="InterPro" id="IPR011761">
    <property type="entry name" value="ATP-grasp"/>
</dbReference>
<accession>A0ABM3IBM5</accession>
<dbReference type="Proteomes" id="UP001652623">
    <property type="component" value="Chromosome 10"/>
</dbReference>
<dbReference type="PROSITE" id="PS50975">
    <property type="entry name" value="ATP_GRASP"/>
    <property type="match status" value="1"/>
</dbReference>
<dbReference type="InterPro" id="IPR011054">
    <property type="entry name" value="Rudment_hybrid_motif"/>
</dbReference>
<keyword evidence="8" id="KW-1185">Reference proteome</keyword>
<evidence type="ECO:0000256" key="1">
    <source>
        <dbReference type="ARBA" id="ARBA00004747"/>
    </source>
</evidence>
<dbReference type="GeneID" id="107412170"/>
<reference evidence="9" key="1">
    <citation type="submission" date="2025-08" db="UniProtKB">
        <authorList>
            <consortium name="RefSeq"/>
        </authorList>
    </citation>
    <scope>IDENTIFICATION</scope>
    <source>
        <tissue evidence="9">Seedling</tissue>
    </source>
</reference>
<dbReference type="Gene3D" id="3.40.50.1970">
    <property type="match status" value="1"/>
</dbReference>
<evidence type="ECO:0000256" key="4">
    <source>
        <dbReference type="ARBA" id="ARBA00022755"/>
    </source>
</evidence>
<proteinExistence type="inferred from homology"/>
<dbReference type="SUPFAM" id="SSF51246">
    <property type="entry name" value="Rudiment single hybrid motif"/>
    <property type="match status" value="1"/>
</dbReference>
<dbReference type="InterPro" id="IPR033747">
    <property type="entry name" value="PurE_ClassI"/>
</dbReference>
<keyword evidence="5 6" id="KW-0067">ATP-binding</keyword>
<feature type="domain" description="ATP-grasp" evidence="7">
    <location>
        <begin position="1"/>
        <end position="155"/>
    </location>
</feature>
<sequence>MIKSKRLAYDGRGNAVAKSEEELSSVITVLGGFDHGLYVEKWAPFVKELAVIVARGRDNSILCYPVVETIHKENICHVVKAPANVSSKIQKMATEVACKAVSSLEGAGVFAVELFLTEDGQILLNEVAPRPHNSGHHTIESCYTSQFEQHLRAVVGLPLGDPSMKTPAAIMYNLLGEDEGDRGFDLAHQLIGRALCVPGATVHWYDKPEMRKQRKMGHITIVGPSICKVQNRLDSMLNKEKFNSQSAVTPRVGIIMGSDSDLPVMKDAAKILNMFGVPNEVRVVSAHRTPELMYSYASSAHERGIQVIIAGAGGAAHLPGMVAALTPLPVVGVPVRATALDGVDSLLSIVQMPRGVPVATVAVNNATNAGLLAARILGASDANLRARMSQYLEDMRDEVLVKAEKLERNGWESYLNP</sequence>
<dbReference type="PANTHER" id="PTHR11609">
    <property type="entry name" value="PURINE BIOSYNTHESIS PROTEIN 6/7, PUR6/7"/>
    <property type="match status" value="1"/>
</dbReference>
<evidence type="ECO:0000256" key="3">
    <source>
        <dbReference type="ARBA" id="ARBA00022741"/>
    </source>
</evidence>